<name>A0A7X0VCU3_9BACL</name>
<organism evidence="2 3">
    <name type="scientific">Cohnella nanjingensis</name>
    <dbReference type="NCBI Taxonomy" id="1387779"/>
    <lineage>
        <taxon>Bacteria</taxon>
        <taxon>Bacillati</taxon>
        <taxon>Bacillota</taxon>
        <taxon>Bacilli</taxon>
        <taxon>Bacillales</taxon>
        <taxon>Paenibacillaceae</taxon>
        <taxon>Cohnella</taxon>
    </lineage>
</organism>
<keyword evidence="3" id="KW-1185">Reference proteome</keyword>
<evidence type="ECO:0000256" key="1">
    <source>
        <dbReference type="SAM" id="MobiDB-lite"/>
    </source>
</evidence>
<proteinExistence type="predicted"/>
<dbReference type="Proteomes" id="UP000547209">
    <property type="component" value="Unassembled WGS sequence"/>
</dbReference>
<gene>
    <name evidence="2" type="ORF">H7C19_00955</name>
</gene>
<dbReference type="EMBL" id="JACJVP010000001">
    <property type="protein sequence ID" value="MBB6669250.1"/>
    <property type="molecule type" value="Genomic_DNA"/>
</dbReference>
<accession>A0A7X0VCU3</accession>
<protein>
    <submittedName>
        <fullName evidence="2">Uncharacterized protein</fullName>
    </submittedName>
</protein>
<feature type="compositionally biased region" description="Polar residues" evidence="1">
    <location>
        <begin position="97"/>
        <end position="117"/>
    </location>
</feature>
<dbReference type="AlphaFoldDB" id="A0A7X0VCU3"/>
<feature type="region of interest" description="Disordered" evidence="1">
    <location>
        <begin position="1"/>
        <end position="21"/>
    </location>
</feature>
<feature type="region of interest" description="Disordered" evidence="1">
    <location>
        <begin position="76"/>
        <end position="134"/>
    </location>
</feature>
<comment type="caution">
    <text evidence="2">The sequence shown here is derived from an EMBL/GenBank/DDBJ whole genome shotgun (WGS) entry which is preliminary data.</text>
</comment>
<evidence type="ECO:0000313" key="2">
    <source>
        <dbReference type="EMBL" id="MBB6669250.1"/>
    </source>
</evidence>
<evidence type="ECO:0000313" key="3">
    <source>
        <dbReference type="Proteomes" id="UP000547209"/>
    </source>
</evidence>
<dbReference type="RefSeq" id="WP_185140680.1">
    <property type="nucleotide sequence ID" value="NZ_JACJVP010000001.1"/>
</dbReference>
<sequence length="134" mass="15374">MRNPFRKRDHERVAEADRQKRMQEWDARLRQIEETLANLASKYPQVIIEHVVIQQPVLEKLEFRLDGLDIEHLSGSLNLGNNFGAHPSVQADDPKPKTNQSADRQPAANQAESSKPAQTGLHRTPTGFRFDNRR</sequence>
<reference evidence="2 3" key="1">
    <citation type="submission" date="2020-08" db="EMBL/GenBank/DDBJ databases">
        <title>Cohnella phylogeny.</title>
        <authorList>
            <person name="Dunlap C."/>
        </authorList>
    </citation>
    <scope>NUCLEOTIDE SEQUENCE [LARGE SCALE GENOMIC DNA]</scope>
    <source>
        <strain evidence="2 3">DSM 28246</strain>
    </source>
</reference>